<keyword evidence="2" id="KW-0812">Transmembrane</keyword>
<protein>
    <submittedName>
        <fullName evidence="5">Uncharacterized protein</fullName>
    </submittedName>
</protein>
<evidence type="ECO:0000256" key="2">
    <source>
        <dbReference type="ARBA" id="ARBA00022692"/>
    </source>
</evidence>
<dbReference type="EMBL" id="CAJHNH020004020">
    <property type="protein sequence ID" value="CAG5130428.1"/>
    <property type="molecule type" value="Genomic_DNA"/>
</dbReference>
<dbReference type="SUPFAM" id="SSF69318">
    <property type="entry name" value="Integrin alpha N-terminal domain"/>
    <property type="match status" value="1"/>
</dbReference>
<sequence>SPHRLSGRILVVSGRTGTLLRWVGVPDHRESYYSPQLLMRQDGSQVLLFGTGGETHNGSLWSIDVTSLLKGKIDMAVKLSSDTHKGFMTPPALADITQDGIEDIIVPMYNSTLLAIDGASYVPLWSVRFPTSETYSTPAVGFYNDDDVPDFMVKYAHGPGYPVYYFSETTVIDGKTGKKLIEPPLRDTIGGQASPLTISMEGFGNDLFLVWMAECKGHEGSTEEFSFIKGTAASDKSWSNLCRLRFDTEGYSRLMAVSGQHSKAGIPIYNSAERKKVEHDKWVNTSAEAYDYIMKHPEIIDGFTNGLKV</sequence>
<comment type="subcellular location">
    <subcellularLocation>
        <location evidence="1">Membrane</location>
        <topology evidence="1">Single-pass membrane protein</topology>
    </subcellularLocation>
</comment>
<dbReference type="GO" id="GO:0016020">
    <property type="term" value="C:membrane"/>
    <property type="evidence" value="ECO:0007669"/>
    <property type="project" value="UniProtKB-SubCell"/>
</dbReference>
<organism evidence="5 6">
    <name type="scientific">Candidula unifasciata</name>
    <dbReference type="NCBI Taxonomy" id="100452"/>
    <lineage>
        <taxon>Eukaryota</taxon>
        <taxon>Metazoa</taxon>
        <taxon>Spiralia</taxon>
        <taxon>Lophotrochozoa</taxon>
        <taxon>Mollusca</taxon>
        <taxon>Gastropoda</taxon>
        <taxon>Heterobranchia</taxon>
        <taxon>Euthyneura</taxon>
        <taxon>Panpulmonata</taxon>
        <taxon>Eupulmonata</taxon>
        <taxon>Stylommatophora</taxon>
        <taxon>Helicina</taxon>
        <taxon>Helicoidea</taxon>
        <taxon>Geomitridae</taxon>
        <taxon>Candidula</taxon>
    </lineage>
</organism>
<dbReference type="OrthoDB" id="567787at2759"/>
<evidence type="ECO:0000256" key="3">
    <source>
        <dbReference type="ARBA" id="ARBA00022989"/>
    </source>
</evidence>
<feature type="non-terminal residue" evidence="5">
    <location>
        <position position="309"/>
    </location>
</feature>
<evidence type="ECO:0000256" key="4">
    <source>
        <dbReference type="ARBA" id="ARBA00023136"/>
    </source>
</evidence>
<feature type="non-terminal residue" evidence="5">
    <location>
        <position position="1"/>
    </location>
</feature>
<comment type="caution">
    <text evidence="5">The sequence shown here is derived from an EMBL/GenBank/DDBJ whole genome shotgun (WGS) entry which is preliminary data.</text>
</comment>
<dbReference type="InterPro" id="IPR028994">
    <property type="entry name" value="Integrin_alpha_N"/>
</dbReference>
<proteinExistence type="predicted"/>
<evidence type="ECO:0000313" key="6">
    <source>
        <dbReference type="Proteomes" id="UP000678393"/>
    </source>
</evidence>
<evidence type="ECO:0000313" key="5">
    <source>
        <dbReference type="EMBL" id="CAG5130428.1"/>
    </source>
</evidence>
<keyword evidence="6" id="KW-1185">Reference proteome</keyword>
<gene>
    <name evidence="5" type="ORF">CUNI_LOCUS15986</name>
</gene>
<dbReference type="InterPro" id="IPR045232">
    <property type="entry name" value="FAM234"/>
</dbReference>
<dbReference type="AlphaFoldDB" id="A0A8S3ZR53"/>
<keyword evidence="4" id="KW-0472">Membrane</keyword>
<dbReference type="PANTHER" id="PTHR21419">
    <property type="match status" value="1"/>
</dbReference>
<dbReference type="PANTHER" id="PTHR21419:SF36">
    <property type="entry name" value="PROTEIN FAM234A-LIKE"/>
    <property type="match status" value="1"/>
</dbReference>
<dbReference type="Gene3D" id="2.130.10.10">
    <property type="entry name" value="YVTN repeat-like/Quinoprotein amine dehydrogenase"/>
    <property type="match status" value="1"/>
</dbReference>
<reference evidence="5" key="1">
    <citation type="submission" date="2021-04" db="EMBL/GenBank/DDBJ databases">
        <authorList>
            <consortium name="Molecular Ecology Group"/>
        </authorList>
    </citation>
    <scope>NUCLEOTIDE SEQUENCE</scope>
</reference>
<name>A0A8S3ZR53_9EUPU</name>
<dbReference type="Proteomes" id="UP000678393">
    <property type="component" value="Unassembled WGS sequence"/>
</dbReference>
<keyword evidence="3" id="KW-1133">Transmembrane helix</keyword>
<dbReference type="InterPro" id="IPR015943">
    <property type="entry name" value="WD40/YVTN_repeat-like_dom_sf"/>
</dbReference>
<evidence type="ECO:0000256" key="1">
    <source>
        <dbReference type="ARBA" id="ARBA00004167"/>
    </source>
</evidence>
<accession>A0A8S3ZR53</accession>